<dbReference type="PANTHER" id="PTHR30587">
    <property type="entry name" value="FLAGELLAR BIOSYNTHETIC PROTEIN FLIP"/>
    <property type="match status" value="1"/>
</dbReference>
<evidence type="ECO:0000313" key="9">
    <source>
        <dbReference type="Proteomes" id="UP000005933"/>
    </source>
</evidence>
<reference evidence="8 9" key="1">
    <citation type="journal article" date="2006" name="Mol. Plant Microbe Interact.">
        <title>Identification of open reading frames unique to a select agent: Ralstonia solanacearum race 3 biovar 2.</title>
        <authorList>
            <person name="Gabriel D.W."/>
            <person name="Allen C."/>
            <person name="Schell M."/>
            <person name="Denny T.P."/>
            <person name="Greenberg J.T."/>
            <person name="Duan Y.P."/>
            <person name="Flores-Cruz Z."/>
            <person name="Huang Q."/>
            <person name="Clifford J.M."/>
            <person name="Presting G."/>
            <person name="Gonzalez E.T."/>
            <person name="Reddy J."/>
            <person name="Elphinstone J."/>
            <person name="Swanson J."/>
            <person name="Yao J."/>
            <person name="Mulholland V."/>
            <person name="Liu L."/>
            <person name="Farmerie W."/>
            <person name="Patnaikuni M."/>
            <person name="Balogh B."/>
            <person name="Norman D."/>
            <person name="Alvarez A."/>
            <person name="Castillo J.A."/>
            <person name="Jones J."/>
            <person name="Saddler G."/>
            <person name="Walunas T."/>
            <person name="Zhukov A."/>
            <person name="Mikhailova N."/>
        </authorList>
    </citation>
    <scope>NUCLEOTIDE SEQUENCE [LARGE SCALE GENOMIC DNA]</scope>
    <source>
        <strain evidence="8 9">UW551</strain>
    </source>
</reference>
<evidence type="ECO:0000256" key="7">
    <source>
        <dbReference type="RuleBase" id="RU362070"/>
    </source>
</evidence>
<evidence type="ECO:0000256" key="6">
    <source>
        <dbReference type="ARBA" id="ARBA00023136"/>
    </source>
</evidence>
<evidence type="ECO:0000256" key="1">
    <source>
        <dbReference type="ARBA" id="ARBA00004651"/>
    </source>
</evidence>
<keyword evidence="4 7" id="KW-0812">Transmembrane</keyword>
<dbReference type="AlphaFoldDB" id="A0AB33VCR6"/>
<feature type="transmembrane region" description="Helical" evidence="7">
    <location>
        <begin position="227"/>
        <end position="248"/>
    </location>
</feature>
<dbReference type="Proteomes" id="UP000005933">
    <property type="component" value="Unassembled WGS sequence"/>
</dbReference>
<dbReference type="PRINTS" id="PR01302">
    <property type="entry name" value="TYPE3IMPPROT"/>
</dbReference>
<dbReference type="PROSITE" id="PS01060">
    <property type="entry name" value="FLIP_1"/>
    <property type="match status" value="1"/>
</dbReference>
<keyword evidence="3 7" id="KW-1003">Cell membrane</keyword>
<dbReference type="EMBL" id="AAKL01000026">
    <property type="protein sequence ID" value="EAP72652.1"/>
    <property type="molecule type" value="Genomic_DNA"/>
</dbReference>
<keyword evidence="5 7" id="KW-1133">Transmembrane helix</keyword>
<dbReference type="GO" id="GO:0005886">
    <property type="term" value="C:plasma membrane"/>
    <property type="evidence" value="ECO:0007669"/>
    <property type="project" value="UniProtKB-SubCell"/>
</dbReference>
<proteinExistence type="inferred from homology"/>
<accession>A0AB33VCR6</accession>
<evidence type="ECO:0000256" key="4">
    <source>
        <dbReference type="ARBA" id="ARBA00022692"/>
    </source>
</evidence>
<sequence length="252" mass="27544">MSPCGWSATARRWATASWWPWVSSSACRSHPSASTMQNVEFASLIVMAVAIALLPFAAMVVTSYTKIVVVLGLLRNALGVQQVPPNMVLNGIAMIVSCFIMAPVGMEAMQRAHVQLNAQGGANITQVMPLLDAARDPFREFLNKHTNAREKAFFMRSAQQLWPPAKAALLKEDDLIVLAPAFTLTELTSAFRIGFLLYLAFIVIDLVIANLLMALGLSQVTPSNVAIPFKLLLFVVMDGWSVLVHGLVNTYR</sequence>
<dbReference type="PANTHER" id="PTHR30587:SF2">
    <property type="entry name" value="SURFACE PRESENTATION OF ANTIGENS PROTEIN SPAP"/>
    <property type="match status" value="1"/>
</dbReference>
<dbReference type="Pfam" id="PF00813">
    <property type="entry name" value="FliP"/>
    <property type="match status" value="1"/>
</dbReference>
<organism evidence="8 9">
    <name type="scientific">Ralstonia solanacearum (strain UW551)</name>
    <dbReference type="NCBI Taxonomy" id="342110"/>
    <lineage>
        <taxon>Bacteria</taxon>
        <taxon>Pseudomonadati</taxon>
        <taxon>Pseudomonadota</taxon>
        <taxon>Betaproteobacteria</taxon>
        <taxon>Burkholderiales</taxon>
        <taxon>Burkholderiaceae</taxon>
        <taxon>Ralstonia</taxon>
        <taxon>Ralstonia solanacearum species complex</taxon>
    </lineage>
</organism>
<feature type="transmembrane region" description="Helical" evidence="7">
    <location>
        <begin position="195"/>
        <end position="215"/>
    </location>
</feature>
<comment type="caution">
    <text evidence="8">The sequence shown here is derived from an EMBL/GenBank/DDBJ whole genome shotgun (WGS) entry which is preliminary data.</text>
</comment>
<dbReference type="PROSITE" id="PS01061">
    <property type="entry name" value="FLIP_2"/>
    <property type="match status" value="1"/>
</dbReference>
<comment type="similarity">
    <text evidence="2 7">Belongs to the FliP/MopC/SpaP family.</text>
</comment>
<dbReference type="NCBIfam" id="TIGR01102">
    <property type="entry name" value="yscR"/>
    <property type="match status" value="1"/>
</dbReference>
<comment type="subcellular location">
    <subcellularLocation>
        <location evidence="1">Cell membrane</location>
        <topology evidence="1">Multi-pass membrane protein</topology>
    </subcellularLocation>
</comment>
<evidence type="ECO:0000256" key="3">
    <source>
        <dbReference type="ARBA" id="ARBA00022475"/>
    </source>
</evidence>
<evidence type="ECO:0000313" key="8">
    <source>
        <dbReference type="EMBL" id="EAP72652.1"/>
    </source>
</evidence>
<gene>
    <name evidence="8" type="primary">hrcR</name>
    <name evidence="8" type="ORF">RRSL_00513</name>
</gene>
<feature type="transmembrane region" description="Helical" evidence="7">
    <location>
        <begin position="87"/>
        <end position="106"/>
    </location>
</feature>
<evidence type="ECO:0000256" key="5">
    <source>
        <dbReference type="ARBA" id="ARBA00022989"/>
    </source>
</evidence>
<dbReference type="NCBIfam" id="NF009438">
    <property type="entry name" value="PRK12797.1"/>
    <property type="match status" value="1"/>
</dbReference>
<name>A0AB33VCR6_RALSU</name>
<dbReference type="InterPro" id="IPR005838">
    <property type="entry name" value="T3SS_IM_P"/>
</dbReference>
<evidence type="ECO:0000256" key="2">
    <source>
        <dbReference type="ARBA" id="ARBA00006257"/>
    </source>
</evidence>
<keyword evidence="6 7" id="KW-0472">Membrane</keyword>
<protein>
    <submittedName>
        <fullName evidence="8">HrcR</fullName>
    </submittedName>
</protein>
<dbReference type="GO" id="GO:0009306">
    <property type="term" value="P:protein secretion"/>
    <property type="evidence" value="ECO:0007669"/>
    <property type="project" value="UniProtKB-UniRule"/>
</dbReference>
<feature type="transmembrane region" description="Helical" evidence="7">
    <location>
        <begin position="41"/>
        <end position="67"/>
    </location>
</feature>
<dbReference type="InterPro" id="IPR005773">
    <property type="entry name" value="T3SS_YscR-like"/>
</dbReference>